<dbReference type="Gene3D" id="3.40.50.1460">
    <property type="match status" value="1"/>
</dbReference>
<dbReference type="Pfam" id="PF01650">
    <property type="entry name" value="Peptidase_C13"/>
    <property type="match status" value="1"/>
</dbReference>
<protein>
    <submittedName>
        <fullName evidence="2">Peptidase C13</fullName>
    </submittedName>
</protein>
<reference evidence="2 3" key="1">
    <citation type="submission" date="2015-02" db="EMBL/GenBank/DDBJ databases">
        <title>Pseudomonas helleri sp. nov. and Pseudomonas weihenstephanensis sp. nov., isolated from raw cows milk.</title>
        <authorList>
            <person name="von Neubeck M."/>
            <person name="Huptas C."/>
            <person name="Wenning M."/>
            <person name="Scherer S."/>
        </authorList>
    </citation>
    <scope>NUCLEOTIDE SEQUENCE [LARGE SCALE GENOMIC DNA]</scope>
    <source>
        <strain evidence="2 3">DSM 29166</strain>
    </source>
</reference>
<dbReference type="EMBL" id="JYLF01000001">
    <property type="protein sequence ID" value="KMN15288.1"/>
    <property type="molecule type" value="Genomic_DNA"/>
</dbReference>
<dbReference type="PROSITE" id="PS51257">
    <property type="entry name" value="PROKAR_LIPOPROTEIN"/>
    <property type="match status" value="1"/>
</dbReference>
<dbReference type="PATRIC" id="fig|1608994.3.peg.667"/>
<dbReference type="InterPro" id="IPR003409">
    <property type="entry name" value="MORN"/>
</dbReference>
<dbReference type="PANTHER" id="PTHR43215:SF14">
    <property type="entry name" value="RADIAL SPOKE HEAD 1 HOMOLOG"/>
    <property type="match status" value="1"/>
</dbReference>
<gene>
    <name evidence="2" type="ORF">TU86_00490</name>
</gene>
<accession>A0A0J6ISQ6</accession>
<dbReference type="STRING" id="1608994.TU86_00490"/>
<dbReference type="GO" id="GO:0006508">
    <property type="term" value="P:proteolysis"/>
    <property type="evidence" value="ECO:0007669"/>
    <property type="project" value="InterPro"/>
</dbReference>
<dbReference type="PANTHER" id="PTHR43215">
    <property type="entry name" value="RADIAL SPOKE HEAD 1 HOMOLOG"/>
    <property type="match status" value="1"/>
</dbReference>
<name>A0A0J6ISQ6_9PSED</name>
<dbReference type="GO" id="GO:0005829">
    <property type="term" value="C:cytosol"/>
    <property type="evidence" value="ECO:0007669"/>
    <property type="project" value="TreeGrafter"/>
</dbReference>
<dbReference type="SUPFAM" id="SSF82185">
    <property type="entry name" value="Histone H3 K4-specific methyltransferase SET7/9 N-terminal domain"/>
    <property type="match status" value="3"/>
</dbReference>
<dbReference type="InterPro" id="IPR001096">
    <property type="entry name" value="Peptidase_C13"/>
</dbReference>
<evidence type="ECO:0000313" key="2">
    <source>
        <dbReference type="EMBL" id="KMN15288.1"/>
    </source>
</evidence>
<dbReference type="AlphaFoldDB" id="A0A0J6ISQ6"/>
<comment type="caution">
    <text evidence="2">The sequence shown here is derived from an EMBL/GenBank/DDBJ whole genome shotgun (WGS) entry which is preliminary data.</text>
</comment>
<dbReference type="GO" id="GO:0008233">
    <property type="term" value="F:peptidase activity"/>
    <property type="evidence" value="ECO:0007669"/>
    <property type="project" value="InterPro"/>
</dbReference>
<dbReference type="Gene3D" id="2.20.110.10">
    <property type="entry name" value="Histone H3 K4-specific methyltransferase SET7/9 N-terminal domain"/>
    <property type="match status" value="5"/>
</dbReference>
<dbReference type="InterPro" id="IPR029030">
    <property type="entry name" value="Caspase-like_dom_sf"/>
</dbReference>
<dbReference type="SMART" id="SM00698">
    <property type="entry name" value="MORN"/>
    <property type="match status" value="11"/>
</dbReference>
<organism evidence="2 3">
    <name type="scientific">Pseudomonas weihenstephanensis</name>
    <dbReference type="NCBI Taxonomy" id="1608994"/>
    <lineage>
        <taxon>Bacteria</taxon>
        <taxon>Pseudomonadati</taxon>
        <taxon>Pseudomonadota</taxon>
        <taxon>Gammaproteobacteria</taxon>
        <taxon>Pseudomonadales</taxon>
        <taxon>Pseudomonadaceae</taxon>
        <taxon>Pseudomonas</taxon>
    </lineage>
</organism>
<dbReference type="RefSeq" id="WP_048362363.1">
    <property type="nucleotide sequence ID" value="NZ_JAAEBV010000001.1"/>
</dbReference>
<dbReference type="OrthoDB" id="345222at2"/>
<evidence type="ECO:0000256" key="1">
    <source>
        <dbReference type="ARBA" id="ARBA00022737"/>
    </source>
</evidence>
<proteinExistence type="predicted"/>
<dbReference type="SUPFAM" id="SSF52129">
    <property type="entry name" value="Caspase-like"/>
    <property type="match status" value="1"/>
</dbReference>
<evidence type="ECO:0000313" key="3">
    <source>
        <dbReference type="Proteomes" id="UP000036325"/>
    </source>
</evidence>
<dbReference type="Proteomes" id="UP000036325">
    <property type="component" value="Unassembled WGS sequence"/>
</dbReference>
<keyword evidence="1" id="KW-0677">Repeat</keyword>
<sequence>MRPFAPLALTLLLTACGDGESLLPPDARLPDGGRYRGEVVNGLLQGPGRIDYPNGSWYAGNFSNGVFQGQGEWHASNGDVYRGAFEQGLYSGQGSLITHDSDYMGGFKQGRREGEGTLKEGGMSYRGEFKDDQFWGNGHLELDDGSQYEGQFARGKPHGQGKRSDASGNEFTGTFVNGQLEGSGIFNSAEGDQYEGEFKDNQLNGKGRYENADGDVWIGEFKDGALTGKGEFIGIDGSHYRGQFSEWRFNGPGELSLADGSTYVGDFANDTYQGYGTLTLSDGSVEKGYWINGLRVRDDKGNLLPDPLELGLINQGKLLDKALKAVPQSTPAIELYSLVLGGDGKQSVFLREADYVGDMLASRFGSRGQIRLVNHRDHLMDRPMATRENLHRAAKTLAERTGPEDLVFIYLTSHGTHDHELVLDQPRLELADLPAEDLAAALAPLKHRNKVIVISACYSGGFIPALKDERTLIMTASEANKVSFGCSEEADFTYFGNALFAQALNQTDDLQKAFALARQYVAEREKTDNFEPSEPQIWAPKGVLSRWQRLREHQARQALH</sequence>
<dbReference type="Pfam" id="PF02493">
    <property type="entry name" value="MORN"/>
    <property type="match status" value="11"/>
</dbReference>